<dbReference type="AlphaFoldDB" id="A0A414M7X8"/>
<organism evidence="2 3">
    <name type="scientific">Bacteroides eggerthii</name>
    <dbReference type="NCBI Taxonomy" id="28111"/>
    <lineage>
        <taxon>Bacteria</taxon>
        <taxon>Pseudomonadati</taxon>
        <taxon>Bacteroidota</taxon>
        <taxon>Bacteroidia</taxon>
        <taxon>Bacteroidales</taxon>
        <taxon>Bacteroidaceae</taxon>
        <taxon>Bacteroides</taxon>
    </lineage>
</organism>
<dbReference type="InterPro" id="IPR049458">
    <property type="entry name" value="EpsG-like"/>
</dbReference>
<feature type="transmembrane region" description="Helical" evidence="1">
    <location>
        <begin position="378"/>
        <end position="397"/>
    </location>
</feature>
<feature type="transmembrane region" description="Helical" evidence="1">
    <location>
        <begin position="210"/>
        <end position="233"/>
    </location>
</feature>
<accession>A0A414M7X8</accession>
<feature type="transmembrane region" description="Helical" evidence="1">
    <location>
        <begin position="6"/>
        <end position="25"/>
    </location>
</feature>
<feature type="transmembrane region" description="Helical" evidence="1">
    <location>
        <begin position="325"/>
        <end position="344"/>
    </location>
</feature>
<name>A0A414M7X8_9BACE</name>
<sequence>MIVTNIILLFFITQNFLYQLNVSFFSRSNIRFIILLISFILLQILRIYCQQYFPDIPEYKDLFSDTIPFVDIIKDKIGFSYFISATALEVETGYRLFMSLFKSFSDNYSLFLFFISVIELSSFYFFCKKMRINILCAFPIYISLTYITFQIGMLRQALAFCIFLIAILNLHRKWIYLGLIMVGFFVHRSMLFCVLLIWADRFIPPKYLTYAFITSLAIYILKIELISELWSYVFQEDSNRVNFYLNVDRENNYLGIGFWERVIFFVVMTCFYNKLTIRKNKAEYLARNLSNCTITESINDLSTKNASCKTNKEMLNEVNYNIMTILYNLGVSVILLQMFFFASPTITSRLRYYIVIFPLIFIVEYIRRNIDSYQKRICYMFPIYGYLLLYLYTRAGYLM</sequence>
<dbReference type="Proteomes" id="UP000283538">
    <property type="component" value="Unassembled WGS sequence"/>
</dbReference>
<evidence type="ECO:0000313" key="2">
    <source>
        <dbReference type="EMBL" id="RHF06605.1"/>
    </source>
</evidence>
<gene>
    <name evidence="2" type="ORF">DW701_12980</name>
</gene>
<keyword evidence="1" id="KW-0812">Transmembrane</keyword>
<feature type="transmembrane region" description="Helical" evidence="1">
    <location>
        <begin position="174"/>
        <end position="198"/>
    </location>
</feature>
<feature type="transmembrane region" description="Helical" evidence="1">
    <location>
        <begin position="108"/>
        <end position="126"/>
    </location>
</feature>
<dbReference type="Pfam" id="PF14897">
    <property type="entry name" value="EpsG"/>
    <property type="match status" value="1"/>
</dbReference>
<evidence type="ECO:0000313" key="3">
    <source>
        <dbReference type="Proteomes" id="UP000283538"/>
    </source>
</evidence>
<proteinExistence type="predicted"/>
<reference evidence="2 3" key="1">
    <citation type="submission" date="2018-08" db="EMBL/GenBank/DDBJ databases">
        <title>A genome reference for cultivated species of the human gut microbiota.</title>
        <authorList>
            <person name="Zou Y."/>
            <person name="Xue W."/>
            <person name="Luo G."/>
        </authorList>
    </citation>
    <scope>NUCLEOTIDE SEQUENCE [LARGE SCALE GENOMIC DNA]</scope>
    <source>
        <strain evidence="2 3">AM26-26AC</strain>
    </source>
</reference>
<keyword evidence="1" id="KW-0472">Membrane</keyword>
<feature type="transmembrane region" description="Helical" evidence="1">
    <location>
        <begin position="253"/>
        <end position="272"/>
    </location>
</feature>
<feature type="transmembrane region" description="Helical" evidence="1">
    <location>
        <begin position="138"/>
        <end position="168"/>
    </location>
</feature>
<protein>
    <submittedName>
        <fullName evidence="2">EpsG family protein</fullName>
    </submittedName>
</protein>
<feature type="transmembrane region" description="Helical" evidence="1">
    <location>
        <begin position="350"/>
        <end position="366"/>
    </location>
</feature>
<comment type="caution">
    <text evidence="2">The sequence shown here is derived from an EMBL/GenBank/DDBJ whole genome shotgun (WGS) entry which is preliminary data.</text>
</comment>
<dbReference type="EMBL" id="QSLA01000015">
    <property type="protein sequence ID" value="RHF06605.1"/>
    <property type="molecule type" value="Genomic_DNA"/>
</dbReference>
<evidence type="ECO:0000256" key="1">
    <source>
        <dbReference type="SAM" id="Phobius"/>
    </source>
</evidence>
<feature type="transmembrane region" description="Helical" evidence="1">
    <location>
        <begin position="32"/>
        <end position="53"/>
    </location>
</feature>
<keyword evidence="1" id="KW-1133">Transmembrane helix</keyword>
<dbReference type="RefSeq" id="WP_118226171.1">
    <property type="nucleotide sequence ID" value="NZ_JAQECU010000001.1"/>
</dbReference>